<gene>
    <name evidence="1" type="ORF">N0V89_009914</name>
</gene>
<sequence length="81" mass="8841">MQQPRHVRSGTLTLAPISFARHHFSVLSSLPPPSAGTGTAVEFANINTIMSHQYAREVALKDLKRILKLTKCLPKPPPRGG</sequence>
<name>A0A9W9C713_9PLEO</name>
<dbReference type="AlphaFoldDB" id="A0A9W9C713"/>
<protein>
    <submittedName>
        <fullName evidence="1">Uncharacterized protein</fullName>
    </submittedName>
</protein>
<dbReference type="GeneID" id="80913444"/>
<reference evidence="1" key="1">
    <citation type="submission" date="2022-10" db="EMBL/GenBank/DDBJ databases">
        <title>Tapping the CABI collections for fungal endophytes: first genome assemblies for Collariella, Neodidymelliopsis, Ascochyta clinopodiicola, Didymella pomorum, Didymosphaeria variabile, Neocosmospora piperis and Neocucurbitaria cava.</title>
        <authorList>
            <person name="Hill R."/>
        </authorList>
    </citation>
    <scope>NUCLEOTIDE SEQUENCE</scope>
    <source>
        <strain evidence="1">IMI 356815</strain>
    </source>
</reference>
<dbReference type="EMBL" id="JAPEUX010000007">
    <property type="protein sequence ID" value="KAJ4348537.1"/>
    <property type="molecule type" value="Genomic_DNA"/>
</dbReference>
<dbReference type="Proteomes" id="UP001140513">
    <property type="component" value="Unassembled WGS sequence"/>
</dbReference>
<proteinExistence type="predicted"/>
<organism evidence="1 2">
    <name type="scientific">Didymosphaeria variabile</name>
    <dbReference type="NCBI Taxonomy" id="1932322"/>
    <lineage>
        <taxon>Eukaryota</taxon>
        <taxon>Fungi</taxon>
        <taxon>Dikarya</taxon>
        <taxon>Ascomycota</taxon>
        <taxon>Pezizomycotina</taxon>
        <taxon>Dothideomycetes</taxon>
        <taxon>Pleosporomycetidae</taxon>
        <taxon>Pleosporales</taxon>
        <taxon>Massarineae</taxon>
        <taxon>Didymosphaeriaceae</taxon>
        <taxon>Didymosphaeria</taxon>
    </lineage>
</organism>
<dbReference type="RefSeq" id="XP_056067925.1">
    <property type="nucleotide sequence ID" value="XM_056218660.1"/>
</dbReference>
<evidence type="ECO:0000313" key="1">
    <source>
        <dbReference type="EMBL" id="KAJ4348537.1"/>
    </source>
</evidence>
<accession>A0A9W9C713</accession>
<comment type="caution">
    <text evidence="1">The sequence shown here is derived from an EMBL/GenBank/DDBJ whole genome shotgun (WGS) entry which is preliminary data.</text>
</comment>
<keyword evidence="2" id="KW-1185">Reference proteome</keyword>
<evidence type="ECO:0000313" key="2">
    <source>
        <dbReference type="Proteomes" id="UP001140513"/>
    </source>
</evidence>